<gene>
    <name evidence="1" type="ORF">AN2V17_32040</name>
</gene>
<keyword evidence="2" id="KW-1185">Reference proteome</keyword>
<comment type="caution">
    <text evidence="1">The sequence shown here is derived from an EMBL/GenBank/DDBJ whole genome shotgun (WGS) entry which is preliminary data.</text>
</comment>
<sequence>MEQVKEDNLWLYNSSIIFVRKLMRNNLINHQEYNTIMKKLYEIYNIRKQPV</sequence>
<proteinExistence type="predicted"/>
<dbReference type="Proteomes" id="UP001374599">
    <property type="component" value="Unassembled WGS sequence"/>
</dbReference>
<accession>A0ACB5UMW0</accession>
<protein>
    <submittedName>
        <fullName evidence="1">Uncharacterized protein</fullName>
    </submittedName>
</protein>
<reference evidence="1" key="1">
    <citation type="submission" date="2023-09" db="EMBL/GenBank/DDBJ databases">
        <title>Vallitalea sediminicola and Vallitalea maricola sp. nov., anaerobic bacteria isolated from marine sediment.</title>
        <authorList>
            <person name="Hirano S."/>
            <person name="Maeda A."/>
            <person name="Terahara T."/>
            <person name="Mori K."/>
            <person name="Hamada M."/>
            <person name="Matsumoto R."/>
            <person name="Kobayashi T."/>
        </authorList>
    </citation>
    <scope>NUCLEOTIDE SEQUENCE</scope>
    <source>
        <strain evidence="1">AN17-2</strain>
    </source>
</reference>
<evidence type="ECO:0000313" key="1">
    <source>
        <dbReference type="EMBL" id="GMQ63967.1"/>
    </source>
</evidence>
<name>A0ACB5UMW0_9FIRM</name>
<dbReference type="EMBL" id="BTPU01000058">
    <property type="protein sequence ID" value="GMQ63967.1"/>
    <property type="molecule type" value="Genomic_DNA"/>
</dbReference>
<organism evidence="1 2">
    <name type="scientific">Vallitalea maricola</name>
    <dbReference type="NCBI Taxonomy" id="3074433"/>
    <lineage>
        <taxon>Bacteria</taxon>
        <taxon>Bacillati</taxon>
        <taxon>Bacillota</taxon>
        <taxon>Clostridia</taxon>
        <taxon>Lachnospirales</taxon>
        <taxon>Vallitaleaceae</taxon>
        <taxon>Vallitalea</taxon>
    </lineage>
</organism>
<evidence type="ECO:0000313" key="2">
    <source>
        <dbReference type="Proteomes" id="UP001374599"/>
    </source>
</evidence>